<evidence type="ECO:0000256" key="9">
    <source>
        <dbReference type="ARBA" id="ARBA00022989"/>
    </source>
</evidence>
<comment type="pathway">
    <text evidence="11">Cofactor biosynthesis; ubiquinone biosynthesis.</text>
</comment>
<dbReference type="EC" id="2.5.1.39" evidence="11 12"/>
<keyword evidence="7 11" id="KW-0831">Ubiquinone biosynthesis</keyword>
<dbReference type="PROSITE" id="PS00943">
    <property type="entry name" value="UBIA"/>
    <property type="match status" value="1"/>
</dbReference>
<keyword evidence="14" id="KW-1185">Reference proteome</keyword>
<evidence type="ECO:0000256" key="12">
    <source>
        <dbReference type="NCBIfam" id="TIGR01474"/>
    </source>
</evidence>
<dbReference type="PANTHER" id="PTHR11048">
    <property type="entry name" value="PRENYLTRANSFERASES"/>
    <property type="match status" value="1"/>
</dbReference>
<dbReference type="PANTHER" id="PTHR11048:SF28">
    <property type="entry name" value="4-HYDROXYBENZOATE POLYPRENYLTRANSFERASE, MITOCHONDRIAL"/>
    <property type="match status" value="1"/>
</dbReference>
<evidence type="ECO:0000313" key="13">
    <source>
        <dbReference type="EMBL" id="GAA5111714.1"/>
    </source>
</evidence>
<proteinExistence type="inferred from homology"/>
<dbReference type="EMBL" id="BAABHY010000003">
    <property type="protein sequence ID" value="GAA5111714.1"/>
    <property type="molecule type" value="Genomic_DNA"/>
</dbReference>
<dbReference type="CDD" id="cd13959">
    <property type="entry name" value="PT_UbiA_COQ2"/>
    <property type="match status" value="1"/>
</dbReference>
<dbReference type="Gene3D" id="1.10.357.140">
    <property type="entry name" value="UbiA prenyltransferase"/>
    <property type="match status" value="1"/>
</dbReference>
<feature type="transmembrane region" description="Helical" evidence="11">
    <location>
        <begin position="241"/>
        <end position="259"/>
    </location>
</feature>
<accession>A0ABP9N888</accession>
<comment type="function">
    <text evidence="11">Catalyzes the prenylation of para-hydroxybenzoate (PHB) with an all-trans polyprenyl group. Mediates the second step in the final reaction sequence of ubiquinone-8 (UQ-8) biosynthesis, which is the condensation of the polyisoprenoid side chain with PHB, generating the first membrane-bound Q intermediate 3-octaprenyl-4-hydroxybenzoate.</text>
</comment>
<comment type="similarity">
    <text evidence="3 11">Belongs to the UbiA prenyltransferase family.</text>
</comment>
<comment type="subcellular location">
    <subcellularLocation>
        <location evidence="11">Cell inner membrane</location>
        <topology evidence="11">Multi-pass membrane protein</topology>
    </subcellularLocation>
    <subcellularLocation>
        <location evidence="2">Membrane</location>
        <topology evidence="2">Multi-pass membrane protein</topology>
    </subcellularLocation>
</comment>
<feature type="transmembrane region" description="Helical" evidence="11">
    <location>
        <begin position="209"/>
        <end position="229"/>
    </location>
</feature>
<keyword evidence="8 11" id="KW-0812">Transmembrane</keyword>
<comment type="caution">
    <text evidence="13">The sequence shown here is derived from an EMBL/GenBank/DDBJ whole genome shotgun (WGS) entry which is preliminary data.</text>
</comment>
<dbReference type="Gene3D" id="1.20.120.1780">
    <property type="entry name" value="UbiA prenyltransferase"/>
    <property type="match status" value="1"/>
</dbReference>
<feature type="transmembrane region" description="Helical" evidence="11">
    <location>
        <begin position="185"/>
        <end position="203"/>
    </location>
</feature>
<keyword evidence="4 11" id="KW-1003">Cell membrane</keyword>
<keyword evidence="9 11" id="KW-1133">Transmembrane helix</keyword>
<evidence type="ECO:0000313" key="14">
    <source>
        <dbReference type="Proteomes" id="UP001500171"/>
    </source>
</evidence>
<dbReference type="InterPro" id="IPR006370">
    <property type="entry name" value="HB_polyprenyltransferase-like"/>
</dbReference>
<feature type="transmembrane region" description="Helical" evidence="11">
    <location>
        <begin position="89"/>
        <end position="106"/>
    </location>
</feature>
<dbReference type="InterPro" id="IPR000537">
    <property type="entry name" value="UbiA_prenyltransferase"/>
</dbReference>
<evidence type="ECO:0000256" key="1">
    <source>
        <dbReference type="ARBA" id="ARBA00001946"/>
    </source>
</evidence>
<comment type="cofactor">
    <cofactor evidence="1 11">
        <name>Mg(2+)</name>
        <dbReference type="ChEBI" id="CHEBI:18420"/>
    </cofactor>
</comment>
<dbReference type="HAMAP" id="MF_01635">
    <property type="entry name" value="UbiA"/>
    <property type="match status" value="1"/>
</dbReference>
<reference evidence="14" key="1">
    <citation type="journal article" date="2019" name="Int. J. Syst. Evol. Microbiol.">
        <title>The Global Catalogue of Microorganisms (GCM) 10K type strain sequencing project: providing services to taxonomists for standard genome sequencing and annotation.</title>
        <authorList>
            <consortium name="The Broad Institute Genomics Platform"/>
            <consortium name="The Broad Institute Genome Sequencing Center for Infectious Disease"/>
            <person name="Wu L."/>
            <person name="Ma J."/>
        </authorList>
    </citation>
    <scope>NUCLEOTIDE SEQUENCE [LARGE SCALE GENOMIC DNA]</scope>
    <source>
        <strain evidence="14">JCM 18050</strain>
    </source>
</reference>
<comment type="catalytic activity">
    <reaction evidence="11">
        <text>all-trans-octaprenyl diphosphate + 4-hydroxybenzoate = 4-hydroxy-3-(all-trans-octaprenyl)benzoate + diphosphate</text>
        <dbReference type="Rhea" id="RHEA:27782"/>
        <dbReference type="ChEBI" id="CHEBI:1617"/>
        <dbReference type="ChEBI" id="CHEBI:17879"/>
        <dbReference type="ChEBI" id="CHEBI:33019"/>
        <dbReference type="ChEBI" id="CHEBI:57711"/>
        <dbReference type="EC" id="2.5.1.39"/>
    </reaction>
</comment>
<sequence length="260" mass="29569">MLLWPTFWALWLTGSPSWHHFIVFTFGVISMRAAGCVINDFADREFDGHVERTKHRPLASGRLKAKNALMTFAVLIVISVLLLLTLPPLSWLIACFALLTTLIYPFMKRYTNLPQVVLGVAFSWGIPMVYAASIGSFPISCWLLFIANICWTIAYDTQYAMVDRNDDLKIGIKSTAILFGQHDKFIIGLLQFTTLILFAVLAVTSQLSIMFYIALSVVAGLFIYQQRLIKERERERCFKAFLNNNYVGLTIFVGILLNYF</sequence>
<evidence type="ECO:0000256" key="11">
    <source>
        <dbReference type="HAMAP-Rule" id="MF_01635"/>
    </source>
</evidence>
<dbReference type="Pfam" id="PF01040">
    <property type="entry name" value="UbiA"/>
    <property type="match status" value="1"/>
</dbReference>
<keyword evidence="5 11" id="KW-0997">Cell inner membrane</keyword>
<organism evidence="13 14">
    <name type="scientific">Orbus sasakiae</name>
    <dbReference type="NCBI Taxonomy" id="1078475"/>
    <lineage>
        <taxon>Bacteria</taxon>
        <taxon>Pseudomonadati</taxon>
        <taxon>Pseudomonadota</taxon>
        <taxon>Gammaproteobacteria</taxon>
        <taxon>Orbales</taxon>
        <taxon>Orbaceae</taxon>
        <taxon>Orbus</taxon>
    </lineage>
</organism>
<evidence type="ECO:0000256" key="7">
    <source>
        <dbReference type="ARBA" id="ARBA00022688"/>
    </source>
</evidence>
<protein>
    <recommendedName>
        <fullName evidence="11 12">4-hydroxybenzoate octaprenyltransferase</fullName>
        <ecNumber evidence="11 12">2.5.1.39</ecNumber>
    </recommendedName>
    <alternativeName>
        <fullName evidence="11">4-HB polyprenyltransferase</fullName>
    </alternativeName>
</protein>
<evidence type="ECO:0000256" key="3">
    <source>
        <dbReference type="ARBA" id="ARBA00005985"/>
    </source>
</evidence>
<evidence type="ECO:0000256" key="5">
    <source>
        <dbReference type="ARBA" id="ARBA00022519"/>
    </source>
</evidence>
<dbReference type="InterPro" id="IPR044878">
    <property type="entry name" value="UbiA_sf"/>
</dbReference>
<name>A0ABP9N888_9GAMM</name>
<dbReference type="Proteomes" id="UP001500171">
    <property type="component" value="Unassembled WGS sequence"/>
</dbReference>
<dbReference type="InterPro" id="IPR039653">
    <property type="entry name" value="Prenyltransferase"/>
</dbReference>
<keyword evidence="10 11" id="KW-0472">Membrane</keyword>
<keyword evidence="11" id="KW-0460">Magnesium</keyword>
<feature type="transmembrane region" description="Helical" evidence="11">
    <location>
        <begin position="20"/>
        <end position="42"/>
    </location>
</feature>
<evidence type="ECO:0000256" key="6">
    <source>
        <dbReference type="ARBA" id="ARBA00022679"/>
    </source>
</evidence>
<evidence type="ECO:0000256" key="10">
    <source>
        <dbReference type="ARBA" id="ARBA00023136"/>
    </source>
</evidence>
<evidence type="ECO:0000256" key="2">
    <source>
        <dbReference type="ARBA" id="ARBA00004141"/>
    </source>
</evidence>
<evidence type="ECO:0000256" key="8">
    <source>
        <dbReference type="ARBA" id="ARBA00022692"/>
    </source>
</evidence>
<gene>
    <name evidence="11 13" type="primary">ubiA</name>
    <name evidence="13" type="ORF">GCM10023211_17610</name>
</gene>
<keyword evidence="6 11" id="KW-0808">Transferase</keyword>
<dbReference type="InterPro" id="IPR030470">
    <property type="entry name" value="UbiA_prenylTrfase_CS"/>
</dbReference>
<evidence type="ECO:0000256" key="4">
    <source>
        <dbReference type="ARBA" id="ARBA00022475"/>
    </source>
</evidence>
<dbReference type="NCBIfam" id="TIGR01474">
    <property type="entry name" value="ubiA_proteo"/>
    <property type="match status" value="1"/>
</dbReference>